<reference evidence="2 3" key="1">
    <citation type="submission" date="2017-04" db="EMBL/GenBank/DDBJ databases">
        <authorList>
            <person name="Afonso C.L."/>
            <person name="Miller P.J."/>
            <person name="Scott M.A."/>
            <person name="Spackman E."/>
            <person name="Goraichik I."/>
            <person name="Dimitrov K.M."/>
            <person name="Suarez D.L."/>
            <person name="Swayne D.E."/>
        </authorList>
    </citation>
    <scope>NUCLEOTIDE SEQUENCE [LARGE SCALE GENOMIC DNA]</scope>
    <source>
        <strain evidence="2 3">B5P</strain>
    </source>
</reference>
<evidence type="ECO:0000313" key="2">
    <source>
        <dbReference type="EMBL" id="SMH50264.1"/>
    </source>
</evidence>
<dbReference type="Gene3D" id="2.60.120.10">
    <property type="entry name" value="Jelly Rolls"/>
    <property type="match status" value="1"/>
</dbReference>
<keyword evidence="3" id="KW-1185">Reference proteome</keyword>
<name>A0A1X7PHE4_9HYPH</name>
<gene>
    <name evidence="2" type="ORF">SAMN02982922_4113</name>
</gene>
<proteinExistence type="predicted"/>
<dbReference type="Proteomes" id="UP000193083">
    <property type="component" value="Unassembled WGS sequence"/>
</dbReference>
<dbReference type="SUPFAM" id="SSF51182">
    <property type="entry name" value="RmlC-like cupins"/>
    <property type="match status" value="1"/>
</dbReference>
<dbReference type="AlphaFoldDB" id="A0A1X7PHE4"/>
<dbReference type="InterPro" id="IPR011051">
    <property type="entry name" value="RmlC_Cupin_sf"/>
</dbReference>
<organism evidence="2 3">
    <name type="scientific">Mesorhizobium australicum</name>
    <dbReference type="NCBI Taxonomy" id="536018"/>
    <lineage>
        <taxon>Bacteria</taxon>
        <taxon>Pseudomonadati</taxon>
        <taxon>Pseudomonadota</taxon>
        <taxon>Alphaproteobacteria</taxon>
        <taxon>Hyphomicrobiales</taxon>
        <taxon>Phyllobacteriaceae</taxon>
        <taxon>Mesorhizobium</taxon>
    </lineage>
</organism>
<dbReference type="InterPro" id="IPR013096">
    <property type="entry name" value="Cupin_2"/>
</dbReference>
<dbReference type="RefSeq" id="WP_085465840.1">
    <property type="nucleotide sequence ID" value="NZ_FXBL01000004.1"/>
</dbReference>
<dbReference type="EMBL" id="FXBL01000004">
    <property type="protein sequence ID" value="SMH50264.1"/>
    <property type="molecule type" value="Genomic_DNA"/>
</dbReference>
<accession>A0A1X7PHE4</accession>
<evidence type="ECO:0000313" key="3">
    <source>
        <dbReference type="Proteomes" id="UP000193083"/>
    </source>
</evidence>
<dbReference type="Pfam" id="PF07883">
    <property type="entry name" value="Cupin_2"/>
    <property type="match status" value="1"/>
</dbReference>
<feature type="domain" description="Cupin type-2" evidence="1">
    <location>
        <begin position="54"/>
        <end position="117"/>
    </location>
</feature>
<evidence type="ECO:0000259" key="1">
    <source>
        <dbReference type="Pfam" id="PF07883"/>
    </source>
</evidence>
<dbReference type="InterPro" id="IPR014710">
    <property type="entry name" value="RmlC-like_jellyroll"/>
</dbReference>
<sequence length="129" mass="13946">MVRRDFDPATVTPDGRPPAKARLFDGTMVGPYRGSVNGEALGAAVTVLTYGNDEPGFGPVLHVHPYDEVFVITQGRARFFVGDEVVDAEAGDTVLGPAGVPHRFVNLGPGRLQTIDIHHSPRWIQTNLE</sequence>
<dbReference type="OrthoDB" id="122936at2"/>
<protein>
    <submittedName>
        <fullName evidence="2">Cupin domain-containing protein</fullName>
    </submittedName>
</protein>